<evidence type="ECO:0000313" key="2">
    <source>
        <dbReference type="WBParaSite" id="PDA_v2.g17810.t1"/>
    </source>
</evidence>
<organism evidence="1 2">
    <name type="scientific">Panagrolaimus davidi</name>
    <dbReference type="NCBI Taxonomy" id="227884"/>
    <lineage>
        <taxon>Eukaryota</taxon>
        <taxon>Metazoa</taxon>
        <taxon>Ecdysozoa</taxon>
        <taxon>Nematoda</taxon>
        <taxon>Chromadorea</taxon>
        <taxon>Rhabditida</taxon>
        <taxon>Tylenchina</taxon>
        <taxon>Panagrolaimomorpha</taxon>
        <taxon>Panagrolaimoidea</taxon>
        <taxon>Panagrolaimidae</taxon>
        <taxon>Panagrolaimus</taxon>
    </lineage>
</organism>
<evidence type="ECO:0000313" key="1">
    <source>
        <dbReference type="Proteomes" id="UP000887578"/>
    </source>
</evidence>
<name>A0A914PHL5_9BILA</name>
<dbReference type="AlphaFoldDB" id="A0A914PHL5"/>
<sequence length="115" mass="13355">MHMRKVKITNTKDESIYGKIPCDSDFIEMINSLKNRQPNFKTMSSLEWKADSNLPSDPSPLEKRDGVKWYLVRLHDGSICVKEACYVQNNDYLIAEMQTSGFDMHDECKIEISDF</sequence>
<accession>A0A914PHL5</accession>
<protein>
    <submittedName>
        <fullName evidence="2">Uncharacterized protein</fullName>
    </submittedName>
</protein>
<proteinExistence type="predicted"/>
<reference evidence="2" key="1">
    <citation type="submission" date="2022-11" db="UniProtKB">
        <authorList>
            <consortium name="WormBaseParasite"/>
        </authorList>
    </citation>
    <scope>IDENTIFICATION</scope>
</reference>
<dbReference type="WBParaSite" id="PDA_v2.g17810.t1">
    <property type="protein sequence ID" value="PDA_v2.g17810.t1"/>
    <property type="gene ID" value="PDA_v2.g17810"/>
</dbReference>
<dbReference type="Proteomes" id="UP000887578">
    <property type="component" value="Unplaced"/>
</dbReference>
<keyword evidence="1" id="KW-1185">Reference proteome</keyword>